<dbReference type="Gene3D" id="2.60.40.4060">
    <property type="entry name" value="Reeler domain"/>
    <property type="match status" value="1"/>
</dbReference>
<proteinExistence type="predicted"/>
<evidence type="ECO:0000259" key="2">
    <source>
        <dbReference type="PROSITE" id="PS51019"/>
    </source>
</evidence>
<reference evidence="3" key="2">
    <citation type="submission" date="2025-09" db="UniProtKB">
        <authorList>
            <consortium name="Ensembl"/>
        </authorList>
    </citation>
    <scope>IDENTIFICATION</scope>
</reference>
<dbReference type="PROSITE" id="PS51019">
    <property type="entry name" value="REELIN"/>
    <property type="match status" value="1"/>
</dbReference>
<dbReference type="Pfam" id="PF02014">
    <property type="entry name" value="Reeler"/>
    <property type="match status" value="1"/>
</dbReference>
<feature type="domain" description="Reelin" evidence="2">
    <location>
        <begin position="16"/>
        <end position="178"/>
    </location>
</feature>
<name>A0A8C5MXB1_9ANUR</name>
<feature type="chain" id="PRO_5034256130" description="Reelin domain-containing protein" evidence="1">
    <location>
        <begin position="22"/>
        <end position="197"/>
    </location>
</feature>
<sequence>MSLVSVFLVLVLSTLLRESVQLPNGAPISACQSMLPVHPGIEPQPDPAPYIIRTSSSSFQNGKAVTVQIVGPAYRGFLLEAKTFRQTDLYGKWLQPPNDTKILPCPENPVGAITHSNTNLKMQATTYTWIPPDSNCPSVVFFIATVAVNYSTYWTQVQSAVVWKDAAATCGASYMTWKQALFTITFFQVAVLLVILL</sequence>
<dbReference type="PANTHER" id="PTHR45828:SF32">
    <property type="entry name" value="SI:DKEY-251I10.2"/>
    <property type="match status" value="1"/>
</dbReference>
<reference evidence="3" key="1">
    <citation type="submission" date="2025-08" db="UniProtKB">
        <authorList>
            <consortium name="Ensembl"/>
        </authorList>
    </citation>
    <scope>IDENTIFICATION</scope>
</reference>
<evidence type="ECO:0000313" key="4">
    <source>
        <dbReference type="Proteomes" id="UP000694569"/>
    </source>
</evidence>
<dbReference type="CDD" id="cd08544">
    <property type="entry name" value="Reeler"/>
    <property type="match status" value="1"/>
</dbReference>
<organism evidence="3 4">
    <name type="scientific">Leptobrachium leishanense</name>
    <name type="common">Leishan spiny toad</name>
    <dbReference type="NCBI Taxonomy" id="445787"/>
    <lineage>
        <taxon>Eukaryota</taxon>
        <taxon>Metazoa</taxon>
        <taxon>Chordata</taxon>
        <taxon>Craniata</taxon>
        <taxon>Vertebrata</taxon>
        <taxon>Euteleostomi</taxon>
        <taxon>Amphibia</taxon>
        <taxon>Batrachia</taxon>
        <taxon>Anura</taxon>
        <taxon>Pelobatoidea</taxon>
        <taxon>Megophryidae</taxon>
        <taxon>Leptobrachium</taxon>
    </lineage>
</organism>
<keyword evidence="4" id="KW-1185">Reference proteome</keyword>
<keyword evidence="1" id="KW-0732">Signal</keyword>
<dbReference type="GeneTree" id="ENSGT00940000165599"/>
<dbReference type="InterPro" id="IPR042307">
    <property type="entry name" value="Reeler_sf"/>
</dbReference>
<feature type="signal peptide" evidence="1">
    <location>
        <begin position="1"/>
        <end position="21"/>
    </location>
</feature>
<dbReference type="AlphaFoldDB" id="A0A8C5MXB1"/>
<dbReference type="Ensembl" id="ENSLLET00000021863.1">
    <property type="protein sequence ID" value="ENSLLEP00000021047.1"/>
    <property type="gene ID" value="ENSLLEG00000013328.1"/>
</dbReference>
<dbReference type="PANTHER" id="PTHR45828">
    <property type="entry name" value="CYTOCHROME B561/FERRIC REDUCTASE TRANSMEMBRANE"/>
    <property type="match status" value="1"/>
</dbReference>
<dbReference type="InterPro" id="IPR051237">
    <property type="entry name" value="Ferric-chelate_Red/DefProt"/>
</dbReference>
<dbReference type="OrthoDB" id="6418377at2759"/>
<evidence type="ECO:0000313" key="3">
    <source>
        <dbReference type="Ensembl" id="ENSLLEP00000021047.1"/>
    </source>
</evidence>
<protein>
    <recommendedName>
        <fullName evidence="2">Reelin domain-containing protein</fullName>
    </recommendedName>
</protein>
<dbReference type="InterPro" id="IPR002861">
    <property type="entry name" value="Reeler_dom"/>
</dbReference>
<dbReference type="GO" id="GO:0016020">
    <property type="term" value="C:membrane"/>
    <property type="evidence" value="ECO:0007669"/>
    <property type="project" value="TreeGrafter"/>
</dbReference>
<accession>A0A8C5MXB1</accession>
<evidence type="ECO:0000256" key="1">
    <source>
        <dbReference type="SAM" id="SignalP"/>
    </source>
</evidence>
<dbReference type="Proteomes" id="UP000694569">
    <property type="component" value="Unplaced"/>
</dbReference>